<dbReference type="RefSeq" id="WP_093199446.1">
    <property type="nucleotide sequence ID" value="NZ_FNGS01000002.1"/>
</dbReference>
<gene>
    <name evidence="10" type="primary">xerC</name>
    <name evidence="13" type="ORF">SAMN04488090_1377</name>
</gene>
<dbReference type="GO" id="GO:0051301">
    <property type="term" value="P:cell division"/>
    <property type="evidence" value="ECO:0007669"/>
    <property type="project" value="UniProtKB-KW"/>
</dbReference>
<comment type="subunit">
    <text evidence="10">Forms a cyclic heterotetrameric complex composed of two molecules of XerC and two molecules of XerD.</text>
</comment>
<evidence type="ECO:0000256" key="9">
    <source>
        <dbReference type="ARBA" id="ARBA00023306"/>
    </source>
</evidence>
<dbReference type="AlphaFoldDB" id="A0A1G9LDS6"/>
<keyword evidence="5 10" id="KW-0159">Chromosome partition</keyword>
<dbReference type="PANTHER" id="PTHR30349:SF81">
    <property type="entry name" value="TYROSINE RECOMBINASE XERC"/>
    <property type="match status" value="1"/>
</dbReference>
<feature type="active site" evidence="10">
    <location>
        <position position="249"/>
    </location>
</feature>
<evidence type="ECO:0000256" key="10">
    <source>
        <dbReference type="HAMAP-Rule" id="MF_01808"/>
    </source>
</evidence>
<keyword evidence="9 10" id="KW-0131">Cell cycle</keyword>
<dbReference type="InterPro" id="IPR011010">
    <property type="entry name" value="DNA_brk_join_enz"/>
</dbReference>
<evidence type="ECO:0000256" key="8">
    <source>
        <dbReference type="ARBA" id="ARBA00023172"/>
    </source>
</evidence>
<name>A0A1G9LDS6_9BACT</name>
<dbReference type="Pfam" id="PF02899">
    <property type="entry name" value="Phage_int_SAM_1"/>
    <property type="match status" value="1"/>
</dbReference>
<dbReference type="InterPro" id="IPR010998">
    <property type="entry name" value="Integrase_recombinase_N"/>
</dbReference>
<keyword evidence="7 10" id="KW-0238">DNA-binding</keyword>
<protein>
    <recommendedName>
        <fullName evidence="10">Tyrosine recombinase XerC</fullName>
    </recommendedName>
</protein>
<dbReference type="InterPro" id="IPR002104">
    <property type="entry name" value="Integrase_catalytic"/>
</dbReference>
<feature type="active site" evidence="10">
    <location>
        <position position="174"/>
    </location>
</feature>
<evidence type="ECO:0000259" key="12">
    <source>
        <dbReference type="PROSITE" id="PS51900"/>
    </source>
</evidence>
<dbReference type="GO" id="GO:0007059">
    <property type="term" value="P:chromosome segregation"/>
    <property type="evidence" value="ECO:0007669"/>
    <property type="project" value="UniProtKB-UniRule"/>
</dbReference>
<organism evidence="13 14">
    <name type="scientific">Siphonobacter aquaeclarae</name>
    <dbReference type="NCBI Taxonomy" id="563176"/>
    <lineage>
        <taxon>Bacteria</taxon>
        <taxon>Pseudomonadati</taxon>
        <taxon>Bacteroidota</taxon>
        <taxon>Cytophagia</taxon>
        <taxon>Cytophagales</taxon>
        <taxon>Cytophagaceae</taxon>
        <taxon>Siphonobacter</taxon>
    </lineage>
</organism>
<dbReference type="HAMAP" id="MF_01808">
    <property type="entry name" value="Recomb_XerC_XerD"/>
    <property type="match status" value="1"/>
</dbReference>
<evidence type="ECO:0000256" key="5">
    <source>
        <dbReference type="ARBA" id="ARBA00022829"/>
    </source>
</evidence>
<comment type="subcellular location">
    <subcellularLocation>
        <location evidence="1 10">Cytoplasm</location>
    </subcellularLocation>
</comment>
<keyword evidence="4 10" id="KW-0132">Cell division</keyword>
<sequence length="303" mass="34505">MHWQSYLKNFKSYLTLERSLSGHSVEAYLHDVQKLVQYLELSGQPNVTPETVTDVHLLDFLYYLGELGIAASSQARVLSGLKSFFRFLMLEQAIGQDPAALIESPRLGRKLPDTLSFPEVEQLLAGIDLSTPEGTRNRAILEVLYGCGLRVSELTDLKVSELYFDIGFIRVFGKGGKTRLIPIGRDAIKYTQIYVEEIRRHQTIQKGSEDILFLNRRGKQLTRTMIFLIIKDLAAKIRLQKNISPHTFRHSFATHLIEGGADLRAVQEMLGHESITTTEIYTHLDRDYLKSVMVEFHPRGKGR</sequence>
<feature type="active site" evidence="10">
    <location>
        <position position="272"/>
    </location>
</feature>
<feature type="domain" description="Tyr recombinase" evidence="11">
    <location>
        <begin position="110"/>
        <end position="294"/>
    </location>
</feature>
<dbReference type="Pfam" id="PF00589">
    <property type="entry name" value="Phage_integrase"/>
    <property type="match status" value="1"/>
</dbReference>
<evidence type="ECO:0000256" key="6">
    <source>
        <dbReference type="ARBA" id="ARBA00022908"/>
    </source>
</evidence>
<dbReference type="Proteomes" id="UP000198901">
    <property type="component" value="Unassembled WGS sequence"/>
</dbReference>
<accession>A0A1G9LDS6</accession>
<dbReference type="Gene3D" id="1.10.443.10">
    <property type="entry name" value="Intergrase catalytic core"/>
    <property type="match status" value="1"/>
</dbReference>
<dbReference type="Gene3D" id="1.10.150.130">
    <property type="match status" value="1"/>
</dbReference>
<feature type="active site" evidence="10">
    <location>
        <position position="150"/>
    </location>
</feature>
<dbReference type="SUPFAM" id="SSF56349">
    <property type="entry name" value="DNA breaking-rejoining enzymes"/>
    <property type="match status" value="1"/>
</dbReference>
<dbReference type="GO" id="GO:0009037">
    <property type="term" value="F:tyrosine-based site-specific recombinase activity"/>
    <property type="evidence" value="ECO:0007669"/>
    <property type="project" value="UniProtKB-UniRule"/>
</dbReference>
<comment type="function">
    <text evidence="10">Site-specific tyrosine recombinase, which acts by catalyzing the cutting and rejoining of the recombining DNA molecules. The XerC-XerD complex is essential to convert dimers of the bacterial chromosome into monomers to permit their segregation at cell division. It also contributes to the segregational stability of plasmids.</text>
</comment>
<evidence type="ECO:0000256" key="2">
    <source>
        <dbReference type="ARBA" id="ARBA00010450"/>
    </source>
</evidence>
<feature type="active site" description="O-(3'-phospho-DNA)-tyrosine intermediate" evidence="10">
    <location>
        <position position="281"/>
    </location>
</feature>
<dbReference type="PROSITE" id="PS51900">
    <property type="entry name" value="CB"/>
    <property type="match status" value="1"/>
</dbReference>
<dbReference type="PROSITE" id="PS51898">
    <property type="entry name" value="TYR_RECOMBINASE"/>
    <property type="match status" value="1"/>
</dbReference>
<evidence type="ECO:0000256" key="3">
    <source>
        <dbReference type="ARBA" id="ARBA00022490"/>
    </source>
</evidence>
<dbReference type="InterPro" id="IPR044068">
    <property type="entry name" value="CB"/>
</dbReference>
<dbReference type="GO" id="GO:0005737">
    <property type="term" value="C:cytoplasm"/>
    <property type="evidence" value="ECO:0007669"/>
    <property type="project" value="UniProtKB-SubCell"/>
</dbReference>
<dbReference type="InterPro" id="IPR023009">
    <property type="entry name" value="Tyrosine_recombinase_XerC/XerD"/>
</dbReference>
<feature type="active site" evidence="10">
    <location>
        <position position="246"/>
    </location>
</feature>
<dbReference type="STRING" id="563176.SAMN04488090_1377"/>
<keyword evidence="6 10" id="KW-0229">DNA integration</keyword>
<evidence type="ECO:0000259" key="11">
    <source>
        <dbReference type="PROSITE" id="PS51898"/>
    </source>
</evidence>
<dbReference type="SUPFAM" id="SSF47823">
    <property type="entry name" value="lambda integrase-like, N-terminal domain"/>
    <property type="match status" value="1"/>
</dbReference>
<dbReference type="CDD" id="cd00798">
    <property type="entry name" value="INT_XerDC_C"/>
    <property type="match status" value="1"/>
</dbReference>
<evidence type="ECO:0000256" key="7">
    <source>
        <dbReference type="ARBA" id="ARBA00023125"/>
    </source>
</evidence>
<feature type="domain" description="Core-binding (CB)" evidence="12">
    <location>
        <begin position="1"/>
        <end position="89"/>
    </location>
</feature>
<dbReference type="NCBIfam" id="TIGR02225">
    <property type="entry name" value="recomb_XerD"/>
    <property type="match status" value="1"/>
</dbReference>
<dbReference type="InterPro" id="IPR013762">
    <property type="entry name" value="Integrase-like_cat_sf"/>
</dbReference>
<reference evidence="13 14" key="1">
    <citation type="submission" date="2016-10" db="EMBL/GenBank/DDBJ databases">
        <authorList>
            <person name="de Groot N.N."/>
        </authorList>
    </citation>
    <scope>NUCLEOTIDE SEQUENCE [LARGE SCALE GENOMIC DNA]</scope>
    <source>
        <strain evidence="13 14">DSM 21668</strain>
    </source>
</reference>
<dbReference type="OrthoDB" id="9801717at2"/>
<dbReference type="InterPro" id="IPR011932">
    <property type="entry name" value="Recomb_XerD"/>
</dbReference>
<keyword evidence="14" id="KW-1185">Reference proteome</keyword>
<dbReference type="EMBL" id="FNGS01000002">
    <property type="protein sequence ID" value="SDL60112.1"/>
    <property type="molecule type" value="Genomic_DNA"/>
</dbReference>
<dbReference type="PANTHER" id="PTHR30349">
    <property type="entry name" value="PHAGE INTEGRASE-RELATED"/>
    <property type="match status" value="1"/>
</dbReference>
<dbReference type="InterPro" id="IPR004107">
    <property type="entry name" value="Integrase_SAM-like_N"/>
</dbReference>
<keyword evidence="8 10" id="KW-0233">DNA recombination</keyword>
<dbReference type="GO" id="GO:0006313">
    <property type="term" value="P:DNA transposition"/>
    <property type="evidence" value="ECO:0007669"/>
    <property type="project" value="UniProtKB-UniRule"/>
</dbReference>
<evidence type="ECO:0000256" key="1">
    <source>
        <dbReference type="ARBA" id="ARBA00004496"/>
    </source>
</evidence>
<evidence type="ECO:0000313" key="14">
    <source>
        <dbReference type="Proteomes" id="UP000198901"/>
    </source>
</evidence>
<keyword evidence="3 10" id="KW-0963">Cytoplasm</keyword>
<comment type="similarity">
    <text evidence="2">Belongs to the 'phage' integrase family. XerD subfamily.</text>
</comment>
<dbReference type="NCBIfam" id="NF001399">
    <property type="entry name" value="PRK00283.1"/>
    <property type="match status" value="1"/>
</dbReference>
<evidence type="ECO:0000256" key="4">
    <source>
        <dbReference type="ARBA" id="ARBA00022618"/>
    </source>
</evidence>
<comment type="similarity">
    <text evidence="10">Belongs to the 'phage' integrase family. XerC subfamily.</text>
</comment>
<proteinExistence type="inferred from homology"/>
<evidence type="ECO:0000313" key="13">
    <source>
        <dbReference type="EMBL" id="SDL60112.1"/>
    </source>
</evidence>
<dbReference type="InterPro" id="IPR050090">
    <property type="entry name" value="Tyrosine_recombinase_XerCD"/>
</dbReference>
<dbReference type="GO" id="GO:0003677">
    <property type="term" value="F:DNA binding"/>
    <property type="evidence" value="ECO:0007669"/>
    <property type="project" value="UniProtKB-UniRule"/>
</dbReference>